<dbReference type="AlphaFoldDB" id="A0A401PFL6"/>
<dbReference type="InterPro" id="IPR016017">
    <property type="entry name" value="GDNF/GAS1"/>
</dbReference>
<dbReference type="PANTHER" id="PTHR10269:SF12">
    <property type="entry name" value="GLIAL CELL LINE-DERIVED NEUROTROPHIC FAMILY RECEPTOR-LIKE, ISOFORM E"/>
    <property type="match status" value="1"/>
</dbReference>
<evidence type="ECO:0000256" key="2">
    <source>
        <dbReference type="ARBA" id="ARBA00005961"/>
    </source>
</evidence>
<keyword evidence="8" id="KW-0449">Lipoprotein</keyword>
<dbReference type="GO" id="GO:0009897">
    <property type="term" value="C:external side of plasma membrane"/>
    <property type="evidence" value="ECO:0007669"/>
    <property type="project" value="TreeGrafter"/>
</dbReference>
<evidence type="ECO:0000313" key="12">
    <source>
        <dbReference type="Proteomes" id="UP000288216"/>
    </source>
</evidence>
<keyword evidence="12" id="KW-1185">Reference proteome</keyword>
<name>A0A401PFL6_SCYTO</name>
<feature type="domain" description="GDNF/GAS1" evidence="10">
    <location>
        <begin position="27"/>
        <end position="106"/>
    </location>
</feature>
<dbReference type="Pfam" id="PF02351">
    <property type="entry name" value="GDNF"/>
    <property type="match status" value="3"/>
</dbReference>
<reference evidence="11 12" key="1">
    <citation type="journal article" date="2018" name="Nat. Ecol. Evol.">
        <title>Shark genomes provide insights into elasmobranch evolution and the origin of vertebrates.</title>
        <authorList>
            <person name="Hara Y"/>
            <person name="Yamaguchi K"/>
            <person name="Onimaru K"/>
            <person name="Kadota M"/>
            <person name="Koyanagi M"/>
            <person name="Keeley SD"/>
            <person name="Tatsumi K"/>
            <person name="Tanaka K"/>
            <person name="Motone F"/>
            <person name="Kageyama Y"/>
            <person name="Nozu R"/>
            <person name="Adachi N"/>
            <person name="Nishimura O"/>
            <person name="Nakagawa R"/>
            <person name="Tanegashima C"/>
            <person name="Kiyatake I"/>
            <person name="Matsumoto R"/>
            <person name="Murakumo K"/>
            <person name="Nishida K"/>
            <person name="Terakita A"/>
            <person name="Kuratani S"/>
            <person name="Sato K"/>
            <person name="Hyodo S Kuraku.S."/>
        </authorList>
    </citation>
    <scope>NUCLEOTIDE SEQUENCE [LARGE SCALE GENOMIC DNA]</scope>
</reference>
<feature type="domain" description="GDNF/GAS1" evidence="10">
    <location>
        <begin position="239"/>
        <end position="333"/>
    </location>
</feature>
<evidence type="ECO:0000256" key="5">
    <source>
        <dbReference type="ARBA" id="ARBA00023136"/>
    </source>
</evidence>
<dbReference type="SMART" id="SM00907">
    <property type="entry name" value="GDNF"/>
    <property type="match status" value="3"/>
</dbReference>
<dbReference type="OMA" id="DISIWCT"/>
<protein>
    <recommendedName>
        <fullName evidence="10">GDNF/GAS1 domain-containing protein</fullName>
    </recommendedName>
</protein>
<keyword evidence="6" id="KW-0675">Receptor</keyword>
<evidence type="ECO:0000256" key="9">
    <source>
        <dbReference type="SAM" id="SignalP"/>
    </source>
</evidence>
<dbReference type="InterPro" id="IPR037193">
    <property type="entry name" value="GDNF_alpha"/>
</dbReference>
<dbReference type="SUPFAM" id="SSF110035">
    <property type="entry name" value="GDNF receptor-like"/>
    <property type="match status" value="1"/>
</dbReference>
<evidence type="ECO:0000256" key="1">
    <source>
        <dbReference type="ARBA" id="ARBA00004609"/>
    </source>
</evidence>
<comment type="caution">
    <text evidence="11">The sequence shown here is derived from an EMBL/GenBank/DDBJ whole genome shotgun (WGS) entry which is preliminary data.</text>
</comment>
<dbReference type="PRINTS" id="PR01316">
    <property type="entry name" value="GDNFRECEPTOR"/>
</dbReference>
<evidence type="ECO:0000313" key="11">
    <source>
        <dbReference type="EMBL" id="GCB71927.1"/>
    </source>
</evidence>
<sequence length="441" mass="49189">MMVPRITLLLALVDYVLTDEIGSPDGCLSAETQCSLDPDCNTRLRTLSQCTTGSGVEHLQPAARNECMIAARALQSHQLFTCKCKRGMKKEKSCLRIFWTMHQSHVPGYNDFEASPYEYSMPGPTWGLDYSRLASLVSGPKVQPANVNHCLDAAKACNVDETCKQFRTEYAKYCLKPASRSGCNKHKCHKSLRRFFDIVPEEYKYPVLFCPCEDRACTERRRQTIVPACSFEEPDKQNCLNLQDTCKADVICKSRLADFQTNCQPSKKSASYCFGENYNACLQSYTGLIGTVLTPNYVSNSSSDISIWCTCVNSGNQHEECENLLNLFTSNSCLRNSINSYANSLQFHSSENKQPALTTTERLSFNLPGKDSSCNGASVSLDSNQDSNRGDKLTASKEKSLREKITDCNTNSGTDIQSLVVMVPYAITSLYIFMFLIENAI</sequence>
<keyword evidence="4 9" id="KW-0732">Signal</keyword>
<keyword evidence="7" id="KW-0325">Glycoprotein</keyword>
<dbReference type="EMBL" id="BFAA01000405">
    <property type="protein sequence ID" value="GCB71927.1"/>
    <property type="molecule type" value="Genomic_DNA"/>
</dbReference>
<evidence type="ECO:0000256" key="3">
    <source>
        <dbReference type="ARBA" id="ARBA00022475"/>
    </source>
</evidence>
<dbReference type="OrthoDB" id="9894700at2759"/>
<feature type="chain" id="PRO_5019105461" description="GDNF/GAS1 domain-containing protein" evidence="9">
    <location>
        <begin position="19"/>
        <end position="441"/>
    </location>
</feature>
<dbReference type="GO" id="GO:0007399">
    <property type="term" value="P:nervous system development"/>
    <property type="evidence" value="ECO:0007669"/>
    <property type="project" value="TreeGrafter"/>
</dbReference>
<gene>
    <name evidence="11" type="ORF">scyTo_0001751</name>
</gene>
<evidence type="ECO:0000259" key="10">
    <source>
        <dbReference type="SMART" id="SM00907"/>
    </source>
</evidence>
<feature type="domain" description="GDNF/GAS1" evidence="10">
    <location>
        <begin position="150"/>
        <end position="229"/>
    </location>
</feature>
<dbReference type="InterPro" id="IPR003438">
    <property type="entry name" value="GDNF_rcpt"/>
</dbReference>
<feature type="signal peptide" evidence="9">
    <location>
        <begin position="1"/>
        <end position="18"/>
    </location>
</feature>
<dbReference type="Gene3D" id="1.10.220.110">
    <property type="entry name" value="GDNF binding domain"/>
    <property type="match status" value="1"/>
</dbReference>
<evidence type="ECO:0000256" key="8">
    <source>
        <dbReference type="ARBA" id="ARBA00023288"/>
    </source>
</evidence>
<proteinExistence type="inferred from homology"/>
<keyword evidence="3" id="KW-1003">Cell membrane</keyword>
<accession>A0A401PFL6</accession>
<evidence type="ECO:0000256" key="6">
    <source>
        <dbReference type="ARBA" id="ARBA00023170"/>
    </source>
</evidence>
<evidence type="ECO:0000256" key="4">
    <source>
        <dbReference type="ARBA" id="ARBA00022729"/>
    </source>
</evidence>
<dbReference type="GO" id="GO:0043235">
    <property type="term" value="C:receptor complex"/>
    <property type="evidence" value="ECO:0007669"/>
    <property type="project" value="TreeGrafter"/>
</dbReference>
<dbReference type="GO" id="GO:0038023">
    <property type="term" value="F:signaling receptor activity"/>
    <property type="evidence" value="ECO:0007669"/>
    <property type="project" value="InterPro"/>
</dbReference>
<comment type="subcellular location">
    <subcellularLocation>
        <location evidence="1">Cell membrane</location>
        <topology evidence="1">Lipid-anchor</topology>
        <topology evidence="1">GPI-anchor</topology>
    </subcellularLocation>
</comment>
<dbReference type="Proteomes" id="UP000288216">
    <property type="component" value="Unassembled WGS sequence"/>
</dbReference>
<organism evidence="11 12">
    <name type="scientific">Scyliorhinus torazame</name>
    <name type="common">Cloudy catshark</name>
    <name type="synonym">Catulus torazame</name>
    <dbReference type="NCBI Taxonomy" id="75743"/>
    <lineage>
        <taxon>Eukaryota</taxon>
        <taxon>Metazoa</taxon>
        <taxon>Chordata</taxon>
        <taxon>Craniata</taxon>
        <taxon>Vertebrata</taxon>
        <taxon>Chondrichthyes</taxon>
        <taxon>Elasmobranchii</taxon>
        <taxon>Galeomorphii</taxon>
        <taxon>Galeoidea</taxon>
        <taxon>Carcharhiniformes</taxon>
        <taxon>Scyliorhinidae</taxon>
        <taxon>Scyliorhinus</taxon>
    </lineage>
</organism>
<keyword evidence="5" id="KW-0472">Membrane</keyword>
<dbReference type="STRING" id="75743.A0A401PFL6"/>
<dbReference type="FunFam" id="1.10.220.110:FF:000001">
    <property type="entry name" value="GDNF family receptor alpha"/>
    <property type="match status" value="1"/>
</dbReference>
<comment type="similarity">
    <text evidence="2">Belongs to the GDNFR family.</text>
</comment>
<dbReference type="GO" id="GO:0007169">
    <property type="term" value="P:cell surface receptor protein tyrosine kinase signaling pathway"/>
    <property type="evidence" value="ECO:0007669"/>
    <property type="project" value="UniProtKB-ARBA"/>
</dbReference>
<dbReference type="PANTHER" id="PTHR10269">
    <property type="entry name" value="GDNF RECEPTOR ALPHA"/>
    <property type="match status" value="1"/>
</dbReference>
<evidence type="ECO:0000256" key="7">
    <source>
        <dbReference type="ARBA" id="ARBA00023180"/>
    </source>
</evidence>